<accession>A0AAW1WH15</accession>
<dbReference type="AlphaFoldDB" id="A0AAW1WH15"/>
<name>A0AAW1WH15_RUBAR</name>
<dbReference type="Proteomes" id="UP001457282">
    <property type="component" value="Unassembled WGS sequence"/>
</dbReference>
<comment type="caution">
    <text evidence="1">The sequence shown here is derived from an EMBL/GenBank/DDBJ whole genome shotgun (WGS) entry which is preliminary data.</text>
</comment>
<organism evidence="1 2">
    <name type="scientific">Rubus argutus</name>
    <name type="common">Southern blackberry</name>
    <dbReference type="NCBI Taxonomy" id="59490"/>
    <lineage>
        <taxon>Eukaryota</taxon>
        <taxon>Viridiplantae</taxon>
        <taxon>Streptophyta</taxon>
        <taxon>Embryophyta</taxon>
        <taxon>Tracheophyta</taxon>
        <taxon>Spermatophyta</taxon>
        <taxon>Magnoliopsida</taxon>
        <taxon>eudicotyledons</taxon>
        <taxon>Gunneridae</taxon>
        <taxon>Pentapetalae</taxon>
        <taxon>rosids</taxon>
        <taxon>fabids</taxon>
        <taxon>Rosales</taxon>
        <taxon>Rosaceae</taxon>
        <taxon>Rosoideae</taxon>
        <taxon>Rosoideae incertae sedis</taxon>
        <taxon>Rubus</taxon>
    </lineage>
</organism>
<evidence type="ECO:0000313" key="2">
    <source>
        <dbReference type="Proteomes" id="UP001457282"/>
    </source>
</evidence>
<protein>
    <submittedName>
        <fullName evidence="1">Uncharacterized protein</fullName>
    </submittedName>
</protein>
<gene>
    <name evidence="1" type="ORF">M0R45_031006</name>
</gene>
<evidence type="ECO:0000313" key="1">
    <source>
        <dbReference type="EMBL" id="KAK9922545.1"/>
    </source>
</evidence>
<reference evidence="1 2" key="1">
    <citation type="journal article" date="2023" name="G3 (Bethesda)">
        <title>A chromosome-length genome assembly and annotation of blackberry (Rubus argutus, cv. 'Hillquist').</title>
        <authorList>
            <person name="Bruna T."/>
            <person name="Aryal R."/>
            <person name="Dudchenko O."/>
            <person name="Sargent D.J."/>
            <person name="Mead D."/>
            <person name="Buti M."/>
            <person name="Cavallini A."/>
            <person name="Hytonen T."/>
            <person name="Andres J."/>
            <person name="Pham M."/>
            <person name="Weisz D."/>
            <person name="Mascagni F."/>
            <person name="Usai G."/>
            <person name="Natali L."/>
            <person name="Bassil N."/>
            <person name="Fernandez G.E."/>
            <person name="Lomsadze A."/>
            <person name="Armour M."/>
            <person name="Olukolu B."/>
            <person name="Poorten T."/>
            <person name="Britton C."/>
            <person name="Davik J."/>
            <person name="Ashrafi H."/>
            <person name="Aiden E.L."/>
            <person name="Borodovsky M."/>
            <person name="Worthington M."/>
        </authorList>
    </citation>
    <scope>NUCLEOTIDE SEQUENCE [LARGE SCALE GENOMIC DNA]</scope>
    <source>
        <strain evidence="1">PI 553951</strain>
    </source>
</reference>
<proteinExistence type="predicted"/>
<sequence>MWRMIAGLGYWLFDGGVNNPSWPGRRLGCGDAALIWKQELMRRWLQQGREDWGVESRGGAEHGKSVPNLAADWTWDRARLIEERRRCDSGGAVKCDLCGDVLMQSELGSWNCGGLSLKEQRCYGRGAVVFAVAA</sequence>
<dbReference type="EMBL" id="JBEDUW010000006">
    <property type="protein sequence ID" value="KAK9922545.1"/>
    <property type="molecule type" value="Genomic_DNA"/>
</dbReference>
<keyword evidence="2" id="KW-1185">Reference proteome</keyword>